<dbReference type="AlphaFoldDB" id="A0AA90KBH5"/>
<dbReference type="EMBL" id="JAAGKO020000001">
    <property type="protein sequence ID" value="MDI5961386.1"/>
    <property type="molecule type" value="Genomic_DNA"/>
</dbReference>
<keyword evidence="3" id="KW-1185">Reference proteome</keyword>
<dbReference type="RefSeq" id="WP_271312794.1">
    <property type="nucleotide sequence ID" value="NZ_JAAGKO020000001.1"/>
</dbReference>
<organism evidence="2">
    <name type="scientific">Streptantibioticus silvisoli</name>
    <dbReference type="NCBI Taxonomy" id="2705255"/>
    <lineage>
        <taxon>Bacteria</taxon>
        <taxon>Bacillati</taxon>
        <taxon>Actinomycetota</taxon>
        <taxon>Actinomycetes</taxon>
        <taxon>Kitasatosporales</taxon>
        <taxon>Streptomycetaceae</taxon>
        <taxon>Streptantibioticus</taxon>
    </lineage>
</organism>
<comment type="caution">
    <text evidence="2">The sequence shown here is derived from an EMBL/GenBank/DDBJ whole genome shotgun (WGS) entry which is preliminary data.</text>
</comment>
<proteinExistence type="predicted"/>
<name>A0AA90KBH5_9ACTN</name>
<evidence type="ECO:0000313" key="2">
    <source>
        <dbReference type="EMBL" id="MDI5973332.1"/>
    </source>
</evidence>
<protein>
    <submittedName>
        <fullName evidence="2">Uncharacterized protein</fullName>
    </submittedName>
</protein>
<dbReference type="Proteomes" id="UP001156398">
    <property type="component" value="Unassembled WGS sequence"/>
</dbReference>
<gene>
    <name evidence="1" type="ORF">POF43_001365</name>
    <name evidence="2" type="ORF">POF50_028980</name>
</gene>
<evidence type="ECO:0000313" key="3">
    <source>
        <dbReference type="Proteomes" id="UP001156398"/>
    </source>
</evidence>
<sequence length="424" mass="47222">MRILMGAQSCGFGPVAKLAAISRLIPQHERVFCGDTVAVVYARRNAAMFDRLHDTGAERAGLLDELIEQSDCVVSVMDAELVCRAYAAGRPVVMVDSLFSFWQHEVELDRLAELCRDMPRGRAEAVLERLAPLRPHEQILAAHLLCDHSIVQNLRGVPERMARFRELGAGPMHLTGSIIDTQVLDGISPQAEADCDLLINIGGFKNFLLDYDVNNAYLKLFDRWIPDLLKDWERFDRLTVCGGAFSEGREHQVEVRGRHASFRMLPHNELLQQVGTVPHYMLTPGLTSIHEAISIGRLPMALPEQHYGHVFNLRSLDGTLFHSCGVRLTDVAPEHPVPQDDFTGTAAIVALAERILEEEELYKRFRHMLNSRIEQLVGFDERQRADGVAELRARLAANPISQITESLFGTPAGAQGAIATGGRR</sequence>
<dbReference type="EMBL" id="JABXJJ020000044">
    <property type="protein sequence ID" value="MDI5973332.1"/>
    <property type="molecule type" value="Genomic_DNA"/>
</dbReference>
<accession>A0AA90KBH5</accession>
<reference evidence="2 3" key="1">
    <citation type="submission" date="2023-05" db="EMBL/GenBank/DDBJ databases">
        <title>Streptantibioticus silvisoli sp. nov., acidotolerant actinomycetes 1 from pine litter.</title>
        <authorList>
            <person name="Swiecimska M."/>
            <person name="Golinska P."/>
            <person name="Sangal V."/>
            <person name="Wachnowicz B."/>
            <person name="Goodfellow M."/>
        </authorList>
    </citation>
    <scope>NUCLEOTIDE SEQUENCE</scope>
    <source>
        <strain evidence="2">SL13</strain>
        <strain evidence="1 3">SL54</strain>
    </source>
</reference>
<evidence type="ECO:0000313" key="1">
    <source>
        <dbReference type="EMBL" id="MDI5961386.1"/>
    </source>
</evidence>